<evidence type="ECO:0000313" key="1">
    <source>
        <dbReference type="EMBL" id="GFO09930.1"/>
    </source>
</evidence>
<proteinExistence type="predicted"/>
<evidence type="ECO:0000313" key="2">
    <source>
        <dbReference type="Proteomes" id="UP000735302"/>
    </source>
</evidence>
<dbReference type="EMBL" id="BLXT01004129">
    <property type="protein sequence ID" value="GFO09930.1"/>
    <property type="molecule type" value="Genomic_DNA"/>
</dbReference>
<dbReference type="InterPro" id="IPR043128">
    <property type="entry name" value="Rev_trsase/Diguanyl_cyclase"/>
</dbReference>
<protein>
    <submittedName>
        <fullName evidence="1">Polyprotein</fullName>
    </submittedName>
</protein>
<sequence>MNNLKFNKEKTVLCATELKYLGHIISSEGSRPDPEKIQAINDMKIQDKKGPQRYLGMVTYVGKIVPNLSEITKPLRDLLQKDAVWQWTRAQDEAVNKINEAITNLRSQQRSNSFIRLVPIWTRSSFATRWSCCILCFKIAESSRKKLCSD</sequence>
<dbReference type="PANTHER" id="PTHR33064:SF29">
    <property type="entry name" value="PEPTIDASE A2 DOMAIN-CONTAINING PROTEIN-RELATED"/>
    <property type="match status" value="1"/>
</dbReference>
<accession>A0AAV4ASR4</accession>
<dbReference type="InterPro" id="IPR043502">
    <property type="entry name" value="DNA/RNA_pol_sf"/>
</dbReference>
<dbReference type="Gene3D" id="3.30.70.270">
    <property type="match status" value="1"/>
</dbReference>
<comment type="caution">
    <text evidence="1">The sequence shown here is derived from an EMBL/GenBank/DDBJ whole genome shotgun (WGS) entry which is preliminary data.</text>
</comment>
<gene>
    <name evidence="1" type="ORF">PoB_003643500</name>
</gene>
<dbReference type="PANTHER" id="PTHR33064">
    <property type="entry name" value="POL PROTEIN"/>
    <property type="match status" value="1"/>
</dbReference>
<reference evidence="1 2" key="1">
    <citation type="journal article" date="2021" name="Elife">
        <title>Chloroplast acquisition without the gene transfer in kleptoplastic sea slugs, Plakobranchus ocellatus.</title>
        <authorList>
            <person name="Maeda T."/>
            <person name="Takahashi S."/>
            <person name="Yoshida T."/>
            <person name="Shimamura S."/>
            <person name="Takaki Y."/>
            <person name="Nagai Y."/>
            <person name="Toyoda A."/>
            <person name="Suzuki Y."/>
            <person name="Arimoto A."/>
            <person name="Ishii H."/>
            <person name="Satoh N."/>
            <person name="Nishiyama T."/>
            <person name="Hasebe M."/>
            <person name="Maruyama T."/>
            <person name="Minagawa J."/>
            <person name="Obokata J."/>
            <person name="Shigenobu S."/>
        </authorList>
    </citation>
    <scope>NUCLEOTIDE SEQUENCE [LARGE SCALE GENOMIC DNA]</scope>
</reference>
<keyword evidence="2" id="KW-1185">Reference proteome</keyword>
<name>A0AAV4ASR4_9GAST</name>
<dbReference type="SUPFAM" id="SSF56672">
    <property type="entry name" value="DNA/RNA polymerases"/>
    <property type="match status" value="1"/>
</dbReference>
<dbReference type="InterPro" id="IPR051320">
    <property type="entry name" value="Viral_Replic_Matur_Polypro"/>
</dbReference>
<organism evidence="1 2">
    <name type="scientific">Plakobranchus ocellatus</name>
    <dbReference type="NCBI Taxonomy" id="259542"/>
    <lineage>
        <taxon>Eukaryota</taxon>
        <taxon>Metazoa</taxon>
        <taxon>Spiralia</taxon>
        <taxon>Lophotrochozoa</taxon>
        <taxon>Mollusca</taxon>
        <taxon>Gastropoda</taxon>
        <taxon>Heterobranchia</taxon>
        <taxon>Euthyneura</taxon>
        <taxon>Panpulmonata</taxon>
        <taxon>Sacoglossa</taxon>
        <taxon>Placobranchoidea</taxon>
        <taxon>Plakobranchidae</taxon>
        <taxon>Plakobranchus</taxon>
    </lineage>
</organism>
<dbReference type="AlphaFoldDB" id="A0AAV4ASR4"/>
<dbReference type="Proteomes" id="UP000735302">
    <property type="component" value="Unassembled WGS sequence"/>
</dbReference>